<keyword evidence="1" id="KW-0472">Membrane</keyword>
<dbReference type="AlphaFoldDB" id="A0A3L9YKS0"/>
<dbReference type="Proteomes" id="UP000271339">
    <property type="component" value="Unassembled WGS sequence"/>
</dbReference>
<evidence type="ECO:0000313" key="3">
    <source>
        <dbReference type="Proteomes" id="UP000271339"/>
    </source>
</evidence>
<name>A0A3L9YKS0_9FLAO</name>
<dbReference type="RefSeq" id="WP_121907673.1">
    <property type="nucleotide sequence ID" value="NZ_REFC01000013.1"/>
</dbReference>
<proteinExistence type="predicted"/>
<gene>
    <name evidence="2" type="ORF">BXY75_2102</name>
</gene>
<keyword evidence="3" id="KW-1185">Reference proteome</keyword>
<sequence length="148" mass="17600">MKINWGTGIVIAIVLFMSFILFMVIKMTTQDEFSHDLVVEEYYQKELAYQTEIDAEENLSDFTRKIYGKKTEAGWLLTFPDELRNSTIDGTVFLYRPSNKQLDFQFPMKLSDVNLLIPNERLLDGRWNITVEWKLNEKNYMYKESILY</sequence>
<protein>
    <submittedName>
        <fullName evidence="2">FixH protein</fullName>
    </submittedName>
</protein>
<dbReference type="OrthoDB" id="1493774at2"/>
<feature type="transmembrane region" description="Helical" evidence="1">
    <location>
        <begin position="6"/>
        <end position="25"/>
    </location>
</feature>
<dbReference type="InterPro" id="IPR008620">
    <property type="entry name" value="FixH"/>
</dbReference>
<keyword evidence="1" id="KW-0812">Transmembrane</keyword>
<dbReference type="Pfam" id="PF05751">
    <property type="entry name" value="FixH"/>
    <property type="match status" value="1"/>
</dbReference>
<keyword evidence="1" id="KW-1133">Transmembrane helix</keyword>
<evidence type="ECO:0000256" key="1">
    <source>
        <dbReference type="SAM" id="Phobius"/>
    </source>
</evidence>
<accession>A0A3L9YKS0</accession>
<dbReference type="EMBL" id="REFC01000013">
    <property type="protein sequence ID" value="RMA58725.1"/>
    <property type="molecule type" value="Genomic_DNA"/>
</dbReference>
<reference evidence="2 3" key="1">
    <citation type="submission" date="2018-10" db="EMBL/GenBank/DDBJ databases">
        <title>Genomic Encyclopedia of Archaeal and Bacterial Type Strains, Phase II (KMG-II): from individual species to whole genera.</title>
        <authorList>
            <person name="Goeker M."/>
        </authorList>
    </citation>
    <scope>NUCLEOTIDE SEQUENCE [LARGE SCALE GENOMIC DNA]</scope>
    <source>
        <strain evidence="2 3">DSM 23424</strain>
    </source>
</reference>
<organism evidence="2 3">
    <name type="scientific">Ulvibacter antarcticus</name>
    <dbReference type="NCBI Taxonomy" id="442714"/>
    <lineage>
        <taxon>Bacteria</taxon>
        <taxon>Pseudomonadati</taxon>
        <taxon>Bacteroidota</taxon>
        <taxon>Flavobacteriia</taxon>
        <taxon>Flavobacteriales</taxon>
        <taxon>Flavobacteriaceae</taxon>
        <taxon>Ulvibacter</taxon>
    </lineage>
</organism>
<evidence type="ECO:0000313" key="2">
    <source>
        <dbReference type="EMBL" id="RMA58725.1"/>
    </source>
</evidence>
<comment type="caution">
    <text evidence="2">The sequence shown here is derived from an EMBL/GenBank/DDBJ whole genome shotgun (WGS) entry which is preliminary data.</text>
</comment>